<dbReference type="RefSeq" id="WP_255025553.1">
    <property type="nucleotide sequence ID" value="NZ_JANDHW010000002.1"/>
</dbReference>
<evidence type="ECO:0000256" key="2">
    <source>
        <dbReference type="ARBA" id="ARBA00023002"/>
    </source>
</evidence>
<dbReference type="PRINTS" id="PR00080">
    <property type="entry name" value="SDRFAMILY"/>
</dbReference>
<feature type="transmembrane region" description="Helical" evidence="4">
    <location>
        <begin position="180"/>
        <end position="198"/>
    </location>
</feature>
<dbReference type="PIRSF" id="PIRSF000126">
    <property type="entry name" value="11-beta-HSD1"/>
    <property type="match status" value="1"/>
</dbReference>
<sequence>MECLVNSCVVALVTGASSGIGYEYARQLAARGFDLLIVSNEKEKIEDAAQMFISESGVKVQPLFRDLSAPDAAIELFGYCKENDITVEILVNNAGIFFFRDITDVDEDRLSILLHLHILTATMLCRFFGREMASRGKGYILNMASMAGWLPYPGISVYAATKSYLITLSKAVYNELYDKGVGVTVVCPGGVATNLYHLSRKLMRLGVRLGVLMPSDRLARKGLKAMFSKKRCVIPGVINYLFLPLAKAIPSFMIRYVKRHSKLYRYGL</sequence>
<name>A0ABT1ME67_9BACT</name>
<keyword evidence="4" id="KW-1133">Transmembrane helix</keyword>
<organism evidence="5 6">
    <name type="scientific">Coprobacter tertius</name>
    <dbReference type="NCBI Taxonomy" id="2944915"/>
    <lineage>
        <taxon>Bacteria</taxon>
        <taxon>Pseudomonadati</taxon>
        <taxon>Bacteroidota</taxon>
        <taxon>Bacteroidia</taxon>
        <taxon>Bacteroidales</taxon>
        <taxon>Barnesiellaceae</taxon>
        <taxon>Coprobacter</taxon>
    </lineage>
</organism>
<evidence type="ECO:0000256" key="3">
    <source>
        <dbReference type="RuleBase" id="RU000363"/>
    </source>
</evidence>
<feature type="transmembrane region" description="Helical" evidence="4">
    <location>
        <begin position="140"/>
        <end position="160"/>
    </location>
</feature>
<keyword evidence="1" id="KW-0521">NADP</keyword>
<dbReference type="Gene3D" id="3.40.50.720">
    <property type="entry name" value="NAD(P)-binding Rossmann-like Domain"/>
    <property type="match status" value="1"/>
</dbReference>
<keyword evidence="4" id="KW-0812">Transmembrane</keyword>
<dbReference type="CDD" id="cd05233">
    <property type="entry name" value="SDR_c"/>
    <property type="match status" value="1"/>
</dbReference>
<evidence type="ECO:0000313" key="6">
    <source>
        <dbReference type="Proteomes" id="UP001205603"/>
    </source>
</evidence>
<dbReference type="EMBL" id="JANDHW010000002">
    <property type="protein sequence ID" value="MCP9610920.1"/>
    <property type="molecule type" value="Genomic_DNA"/>
</dbReference>
<dbReference type="PANTHER" id="PTHR43086">
    <property type="entry name" value="VERY-LONG-CHAIN 3-OXOOACYL-COA REDUCTASE"/>
    <property type="match status" value="1"/>
</dbReference>
<dbReference type="PANTHER" id="PTHR43086:SF2">
    <property type="entry name" value="HYDROXYSTEROID DEHYDROGENASE-LIKE PROTEIN 1"/>
    <property type="match status" value="1"/>
</dbReference>
<protein>
    <submittedName>
        <fullName evidence="5">SDR family NAD(P)-dependent oxidoreductase</fullName>
    </submittedName>
</protein>
<dbReference type="InterPro" id="IPR036291">
    <property type="entry name" value="NAD(P)-bd_dom_sf"/>
</dbReference>
<accession>A0ABT1ME67</accession>
<comment type="similarity">
    <text evidence="3">Belongs to the short-chain dehydrogenases/reductases (SDR) family.</text>
</comment>
<gene>
    <name evidence="5" type="ORF">NMU02_02285</name>
</gene>
<comment type="caution">
    <text evidence="5">The sequence shown here is derived from an EMBL/GenBank/DDBJ whole genome shotgun (WGS) entry which is preliminary data.</text>
</comment>
<reference evidence="5 6" key="1">
    <citation type="submission" date="2022-07" db="EMBL/GenBank/DDBJ databases">
        <title>Fecal culturing of patients with breast cancer.</title>
        <authorList>
            <person name="Teng N.M.Y."/>
            <person name="Kiu R."/>
            <person name="Evans R."/>
            <person name="Baker D.J."/>
            <person name="Zenner C."/>
            <person name="Robinson S.D."/>
            <person name="Hall L.J."/>
        </authorList>
    </citation>
    <scope>NUCLEOTIDE SEQUENCE [LARGE SCALE GENOMIC DNA]</scope>
    <source>
        <strain evidence="5 6">LH1063</strain>
    </source>
</reference>
<keyword evidence="4" id="KW-0472">Membrane</keyword>
<keyword evidence="2" id="KW-0560">Oxidoreductase</keyword>
<keyword evidence="6" id="KW-1185">Reference proteome</keyword>
<proteinExistence type="inferred from homology"/>
<dbReference type="SUPFAM" id="SSF51735">
    <property type="entry name" value="NAD(P)-binding Rossmann-fold domains"/>
    <property type="match status" value="1"/>
</dbReference>
<dbReference type="Pfam" id="PF00106">
    <property type="entry name" value="adh_short"/>
    <property type="match status" value="1"/>
</dbReference>
<dbReference type="PRINTS" id="PR00081">
    <property type="entry name" value="GDHRDH"/>
</dbReference>
<evidence type="ECO:0000256" key="1">
    <source>
        <dbReference type="ARBA" id="ARBA00022857"/>
    </source>
</evidence>
<dbReference type="InterPro" id="IPR002347">
    <property type="entry name" value="SDR_fam"/>
</dbReference>
<dbReference type="Proteomes" id="UP001205603">
    <property type="component" value="Unassembled WGS sequence"/>
</dbReference>
<evidence type="ECO:0000256" key="4">
    <source>
        <dbReference type="SAM" id="Phobius"/>
    </source>
</evidence>
<evidence type="ECO:0000313" key="5">
    <source>
        <dbReference type="EMBL" id="MCP9610920.1"/>
    </source>
</evidence>